<dbReference type="PANTHER" id="PTHR37418">
    <property type="entry name" value="3-KETO-5-AMINOHEXANOATE CLEAVAGE ENZYME-RELATED"/>
    <property type="match status" value="1"/>
</dbReference>
<dbReference type="GO" id="GO:0046872">
    <property type="term" value="F:metal ion binding"/>
    <property type="evidence" value="ECO:0007669"/>
    <property type="project" value="UniProtKB-KW"/>
</dbReference>
<dbReference type="SUPFAM" id="SSF51395">
    <property type="entry name" value="FMN-linked oxidoreductases"/>
    <property type="match status" value="1"/>
</dbReference>
<dbReference type="InterPro" id="IPR013785">
    <property type="entry name" value="Aldolase_TIM"/>
</dbReference>
<keyword evidence="3" id="KW-0479">Metal-binding</keyword>
<dbReference type="AlphaFoldDB" id="A0A4Y6PWC1"/>
<evidence type="ECO:0000256" key="3">
    <source>
        <dbReference type="ARBA" id="ARBA00022723"/>
    </source>
</evidence>
<protein>
    <submittedName>
        <fullName evidence="5">3-keto-5-aminohexanoate cleavage protein</fullName>
    </submittedName>
</protein>
<name>A0A4Y6PWC1_PERCE</name>
<dbReference type="OrthoDB" id="9155960at2"/>
<dbReference type="GO" id="GO:0043720">
    <property type="term" value="F:3-keto-5-aminohexanoate cleavage activity"/>
    <property type="evidence" value="ECO:0007669"/>
    <property type="project" value="InterPro"/>
</dbReference>
<dbReference type="EMBL" id="CP041186">
    <property type="protein sequence ID" value="QDG52035.1"/>
    <property type="molecule type" value="Genomic_DNA"/>
</dbReference>
<dbReference type="Proteomes" id="UP000315995">
    <property type="component" value="Chromosome"/>
</dbReference>
<dbReference type="Gene3D" id="3.20.20.70">
    <property type="entry name" value="Aldolase class I"/>
    <property type="match status" value="1"/>
</dbReference>
<dbReference type="RefSeq" id="WP_141198512.1">
    <property type="nucleotide sequence ID" value="NZ_CP041186.1"/>
</dbReference>
<dbReference type="PANTHER" id="PTHR37418:SF2">
    <property type="entry name" value="3-KETO-5-AMINOHEXANOATE CLEAVAGE ENZYME"/>
    <property type="match status" value="1"/>
</dbReference>
<dbReference type="Pfam" id="PF05853">
    <property type="entry name" value="BKACE"/>
    <property type="match status" value="1"/>
</dbReference>
<keyword evidence="6" id="KW-1185">Reference proteome</keyword>
<keyword evidence="4" id="KW-0862">Zinc</keyword>
<dbReference type="InterPro" id="IPR008567">
    <property type="entry name" value="BKACE"/>
</dbReference>
<evidence type="ECO:0000256" key="1">
    <source>
        <dbReference type="ARBA" id="ARBA00001947"/>
    </source>
</evidence>
<keyword evidence="2" id="KW-0808">Transferase</keyword>
<evidence type="ECO:0000256" key="2">
    <source>
        <dbReference type="ARBA" id="ARBA00022679"/>
    </source>
</evidence>
<accession>A0A4Y6PWC1</accession>
<gene>
    <name evidence="5" type="ORF">FIV42_15180</name>
</gene>
<organism evidence="5 6">
    <name type="scientific">Persicimonas caeni</name>
    <dbReference type="NCBI Taxonomy" id="2292766"/>
    <lineage>
        <taxon>Bacteria</taxon>
        <taxon>Deltaproteobacteria</taxon>
        <taxon>Bradymonadales</taxon>
        <taxon>Bradymonadaceae</taxon>
        <taxon>Persicimonas</taxon>
    </lineage>
</organism>
<evidence type="ECO:0000313" key="6">
    <source>
        <dbReference type="Proteomes" id="UP000315995"/>
    </source>
</evidence>
<proteinExistence type="predicted"/>
<evidence type="ECO:0000313" key="5">
    <source>
        <dbReference type="EMBL" id="QDG52035.1"/>
    </source>
</evidence>
<evidence type="ECO:0000256" key="4">
    <source>
        <dbReference type="ARBA" id="ARBA00022833"/>
    </source>
</evidence>
<comment type="cofactor">
    <cofactor evidence="1">
        <name>Zn(2+)</name>
        <dbReference type="ChEBI" id="CHEBI:29105"/>
    </cofactor>
</comment>
<reference evidence="5 6" key="1">
    <citation type="submission" date="2019-06" db="EMBL/GenBank/DDBJ databases">
        <title>Persicimonas caeni gen. nov., sp. nov., a predatory bacterium isolated from solar saltern.</title>
        <authorList>
            <person name="Wang S."/>
        </authorList>
    </citation>
    <scope>NUCLEOTIDE SEQUENCE [LARGE SCALE GENOMIC DNA]</scope>
    <source>
        <strain evidence="5 6">YN101</strain>
    </source>
</reference>
<accession>A0A5B8YAW6</accession>
<sequence length="271" mass="29947">MMTPLIITAAVDGAETMREHNPNVPYTPEEIAQEAVRCREAGASMVHVHGREDDGTPTQARDVFEQILNKIRERSDILVQFSTGGAVWMSVEERIEALDLRPDMATLTTGTVNFGEDVFMNSLPMIRQIAERLQEFDITPEIEIFDTGMVDTAMRLVKEGLLEEPLHFDFVLGVPGGMGGRPENLEFLVDMIPEGSTWSVAGIGRHELPLAYKAIDMGGHVRVGLEDNIFVEKGVLAKGSWELVEKVVEYAEEQGREIATPEVAKEILGVG</sequence>